<dbReference type="Proteomes" id="UP001057702">
    <property type="component" value="Unassembled WGS sequence"/>
</dbReference>
<dbReference type="EMBL" id="JANFNG010000006">
    <property type="protein sequence ID" value="MCQ4080978.1"/>
    <property type="molecule type" value="Genomic_DNA"/>
</dbReference>
<protein>
    <submittedName>
        <fullName evidence="3">LppP/LprE family lipoprotein</fullName>
    </submittedName>
</protein>
<feature type="compositionally biased region" description="Low complexity" evidence="1">
    <location>
        <begin position="36"/>
        <end position="53"/>
    </location>
</feature>
<evidence type="ECO:0000313" key="4">
    <source>
        <dbReference type="Proteomes" id="UP001057702"/>
    </source>
</evidence>
<name>A0ABT1PUZ6_9ACTN</name>
<gene>
    <name evidence="3" type="ORF">NGB36_10300</name>
</gene>
<reference evidence="3" key="1">
    <citation type="submission" date="2022-06" db="EMBL/GenBank/DDBJ databases">
        <title>Draft genome sequence of Streptomyces sp. RB6PN25 isolated from peat swamp forest in Thailand.</title>
        <authorList>
            <person name="Duangmal K."/>
            <person name="Klaysubun C."/>
        </authorList>
    </citation>
    <scope>NUCLEOTIDE SEQUENCE</scope>
    <source>
        <strain evidence="3">RB6PN25</strain>
    </source>
</reference>
<evidence type="ECO:0000256" key="2">
    <source>
        <dbReference type="SAM" id="SignalP"/>
    </source>
</evidence>
<keyword evidence="2" id="KW-0732">Signal</keyword>
<proteinExistence type="predicted"/>
<sequence length="193" mass="20511">MRRIGPANYALAAAALVPLVMLTGCAEGGGVRVEGPASTSVASPPASPSQEPAVKVDPIQLLTHDPKVGSEIKSDLKPCDGHEYPVDTSYGNVTRDTAPDVVINVSTCADGVGLGSYVYRMENGQYVDVFGDEQPPVYIDMNNGDLQLTRQVYAADDPVCCPSGEDVITYHWDGTRFTETSRTHSDYGTKANG</sequence>
<keyword evidence="4" id="KW-1185">Reference proteome</keyword>
<feature type="signal peptide" evidence="2">
    <location>
        <begin position="1"/>
        <end position="26"/>
    </location>
</feature>
<keyword evidence="3" id="KW-0449">Lipoprotein</keyword>
<evidence type="ECO:0000256" key="1">
    <source>
        <dbReference type="SAM" id="MobiDB-lite"/>
    </source>
</evidence>
<dbReference type="RefSeq" id="WP_255919892.1">
    <property type="nucleotide sequence ID" value="NZ_JANFNG010000006.1"/>
</dbReference>
<organism evidence="3 4">
    <name type="scientific">Streptomyces humicola</name>
    <dbReference type="NCBI Taxonomy" id="2953240"/>
    <lineage>
        <taxon>Bacteria</taxon>
        <taxon>Bacillati</taxon>
        <taxon>Actinomycetota</taxon>
        <taxon>Actinomycetes</taxon>
        <taxon>Kitasatosporales</taxon>
        <taxon>Streptomycetaceae</taxon>
        <taxon>Streptomyces</taxon>
    </lineage>
</organism>
<dbReference type="PROSITE" id="PS51257">
    <property type="entry name" value="PROKAR_LIPOPROTEIN"/>
    <property type="match status" value="1"/>
</dbReference>
<evidence type="ECO:0000313" key="3">
    <source>
        <dbReference type="EMBL" id="MCQ4080978.1"/>
    </source>
</evidence>
<feature type="chain" id="PRO_5046507590" evidence="2">
    <location>
        <begin position="27"/>
        <end position="193"/>
    </location>
</feature>
<comment type="caution">
    <text evidence="3">The sequence shown here is derived from an EMBL/GenBank/DDBJ whole genome shotgun (WGS) entry which is preliminary data.</text>
</comment>
<feature type="region of interest" description="Disordered" evidence="1">
    <location>
        <begin position="34"/>
        <end position="53"/>
    </location>
</feature>
<accession>A0ABT1PUZ6</accession>